<dbReference type="SUPFAM" id="SSF116734">
    <property type="entry name" value="DNA methylase specificity domain"/>
    <property type="match status" value="2"/>
</dbReference>
<feature type="domain" description="Type I restriction modification DNA specificity" evidence="5">
    <location>
        <begin position="288"/>
        <end position="387"/>
    </location>
</feature>
<dbReference type="EC" id="3.1.21.-" evidence="7"/>
<dbReference type="AlphaFoldDB" id="A0A174K573"/>
<keyword evidence="3" id="KW-0238">DNA-binding</keyword>
<dbReference type="PANTHER" id="PTHR30408">
    <property type="entry name" value="TYPE-1 RESTRICTION ENZYME ECOKI SPECIFICITY PROTEIN"/>
    <property type="match status" value="1"/>
</dbReference>
<dbReference type="Pfam" id="PF01420">
    <property type="entry name" value="Methylase_S"/>
    <property type="match status" value="2"/>
</dbReference>
<dbReference type="PANTHER" id="PTHR30408:SF12">
    <property type="entry name" value="TYPE I RESTRICTION ENZYME MJAVIII SPECIFICITY SUBUNIT"/>
    <property type="match status" value="1"/>
</dbReference>
<protein>
    <submittedName>
        <fullName evidence="7">Restriction endonuclease subunit S</fullName>
        <ecNumber evidence="7">3.1.21.-</ecNumber>
    </submittedName>
    <submittedName>
        <fullName evidence="6">Type I restriction enzyme EcoKI specificity protein</fullName>
    </submittedName>
</protein>
<comment type="similarity">
    <text evidence="1">Belongs to the type-I restriction system S methylase family.</text>
</comment>
<evidence type="ECO:0000256" key="3">
    <source>
        <dbReference type="ARBA" id="ARBA00023125"/>
    </source>
</evidence>
<reference evidence="7" key="2">
    <citation type="submission" date="2022-01" db="EMBL/GenBank/DDBJ databases">
        <title>Collection of gut derived symbiotic bacterial strains cultured from healthy donors.</title>
        <authorList>
            <person name="Lin H."/>
            <person name="Kohout C."/>
            <person name="Waligurski E."/>
            <person name="Pamer E.G."/>
        </authorList>
    </citation>
    <scope>NUCLEOTIDE SEQUENCE</scope>
    <source>
        <strain evidence="7">DFI.5.49</strain>
    </source>
</reference>
<dbReference type="Proteomes" id="UP001199915">
    <property type="component" value="Unassembled WGS sequence"/>
</dbReference>
<proteinExistence type="inferred from homology"/>
<sequence length="414" mass="47532">MAMKESGIEWVGSIPDTWDVIPNKYIMHKEKNLCEKWTGEDVMSLTMNGVIVRDLQNPTGKMPATFDGYQYIEDGDLLMCLFDIDVTPRCIGKVTHNGVTSPAYSNFKTHDNASRDYYYYYYLMVDNTKELLHLAKNLRHSFTEEQLGSLKVPMPPLTEQQVIADYLNEKCSKIDDIIAEANASVEEYKELKQAVIDNATMTGIHDSEMKYTDYVWFPEMPKSWNLVLASLLFREDVRPIDANDVSLSLSQVDGLIPTDDMSERSLKSATHDNWKHVIPDDLVLNRFKGHLGVFFASKYTGMVSFHYGVYHAIRDDVYAKYYEYLFHSTTYKNIFALKSNGITVGLQNLSNGNFYSVKILHPTLDEQIEIVKYLDKRTAEIDSLIAEKESLIKDLESYKKSLIYEVVTGKRRVV</sequence>
<accession>A0A174K573</accession>
<feature type="domain" description="Type I restriction modification DNA specificity" evidence="5">
    <location>
        <begin position="107"/>
        <end position="186"/>
    </location>
</feature>
<evidence type="ECO:0000256" key="2">
    <source>
        <dbReference type="ARBA" id="ARBA00022747"/>
    </source>
</evidence>
<dbReference type="EMBL" id="CZAL01000005">
    <property type="protein sequence ID" value="CUP07244.1"/>
    <property type="molecule type" value="Genomic_DNA"/>
</dbReference>
<reference evidence="6 8" key="1">
    <citation type="submission" date="2015-09" db="EMBL/GenBank/DDBJ databases">
        <authorList>
            <consortium name="Pathogen Informatics"/>
        </authorList>
    </citation>
    <scope>NUCLEOTIDE SEQUENCE [LARGE SCALE GENOMIC DNA]</scope>
    <source>
        <strain evidence="6 8">2789STDY5834885</strain>
    </source>
</reference>
<evidence type="ECO:0000256" key="4">
    <source>
        <dbReference type="SAM" id="Coils"/>
    </source>
</evidence>
<dbReference type="Proteomes" id="UP000095709">
    <property type="component" value="Unassembled WGS sequence"/>
</dbReference>
<dbReference type="InterPro" id="IPR052021">
    <property type="entry name" value="Type-I_RS_S_subunit"/>
</dbReference>
<evidence type="ECO:0000256" key="1">
    <source>
        <dbReference type="ARBA" id="ARBA00010923"/>
    </source>
</evidence>
<dbReference type="GO" id="GO:0016787">
    <property type="term" value="F:hydrolase activity"/>
    <property type="evidence" value="ECO:0007669"/>
    <property type="project" value="UniProtKB-KW"/>
</dbReference>
<dbReference type="InterPro" id="IPR044946">
    <property type="entry name" value="Restrct_endonuc_typeI_TRD_sf"/>
</dbReference>
<keyword evidence="7" id="KW-0255">Endonuclease</keyword>
<evidence type="ECO:0000313" key="6">
    <source>
        <dbReference type="EMBL" id="CUP07244.1"/>
    </source>
</evidence>
<name>A0A174K573_9FIRM</name>
<evidence type="ECO:0000259" key="5">
    <source>
        <dbReference type="Pfam" id="PF01420"/>
    </source>
</evidence>
<gene>
    <name evidence="6" type="primary">hsdS</name>
    <name evidence="6" type="ORF">ERS852498_01183</name>
    <name evidence="7" type="ORF">L0N21_01575</name>
</gene>
<dbReference type="GO" id="GO:0004519">
    <property type="term" value="F:endonuclease activity"/>
    <property type="evidence" value="ECO:0007669"/>
    <property type="project" value="UniProtKB-KW"/>
</dbReference>
<evidence type="ECO:0000313" key="7">
    <source>
        <dbReference type="EMBL" id="MCG4764217.1"/>
    </source>
</evidence>
<dbReference type="GO" id="GO:0003677">
    <property type="term" value="F:DNA binding"/>
    <property type="evidence" value="ECO:0007669"/>
    <property type="project" value="UniProtKB-KW"/>
</dbReference>
<dbReference type="Gene3D" id="3.90.220.20">
    <property type="entry name" value="DNA methylase specificity domains"/>
    <property type="match status" value="2"/>
</dbReference>
<keyword evidence="7" id="KW-0378">Hydrolase</keyword>
<keyword evidence="4" id="KW-0175">Coiled coil</keyword>
<dbReference type="Gene3D" id="1.10.287.1120">
    <property type="entry name" value="Bipartite methylase S protein"/>
    <property type="match status" value="1"/>
</dbReference>
<evidence type="ECO:0000313" key="8">
    <source>
        <dbReference type="Proteomes" id="UP000095709"/>
    </source>
</evidence>
<dbReference type="EMBL" id="JAKNFS010000002">
    <property type="protein sequence ID" value="MCG4764217.1"/>
    <property type="molecule type" value="Genomic_DNA"/>
</dbReference>
<feature type="coiled-coil region" evidence="4">
    <location>
        <begin position="374"/>
        <end position="401"/>
    </location>
</feature>
<dbReference type="GO" id="GO:0009307">
    <property type="term" value="P:DNA restriction-modification system"/>
    <property type="evidence" value="ECO:0007669"/>
    <property type="project" value="UniProtKB-KW"/>
</dbReference>
<keyword evidence="7" id="KW-0540">Nuclease</keyword>
<organism evidence="6 8">
    <name type="scientific">Fusicatenibacter saccharivorans</name>
    <dbReference type="NCBI Taxonomy" id="1150298"/>
    <lineage>
        <taxon>Bacteria</taxon>
        <taxon>Bacillati</taxon>
        <taxon>Bacillota</taxon>
        <taxon>Clostridia</taxon>
        <taxon>Lachnospirales</taxon>
        <taxon>Lachnospiraceae</taxon>
        <taxon>Fusicatenibacter</taxon>
    </lineage>
</organism>
<dbReference type="InterPro" id="IPR000055">
    <property type="entry name" value="Restrct_endonuc_typeI_TRD"/>
</dbReference>
<dbReference type="RefSeq" id="WP_055266025.1">
    <property type="nucleotide sequence ID" value="NZ_CZAL01000005.1"/>
</dbReference>
<keyword evidence="2" id="KW-0680">Restriction system</keyword>